<dbReference type="HOGENOM" id="CLU_037628_6_1_11"/>
<reference evidence="6 7" key="1">
    <citation type="journal article" date="2012" name="Appl. Environ. Microbiol.">
        <title>Involvement of two latex-clearing proteins during rubber degradation and insights into the subsequent degradation pathway revealed by the genome sequence of Gordonia polyisoprenivorans strain VH2.</title>
        <authorList>
            <person name="Hiessl S."/>
            <person name="Schuldes J."/>
            <person name="Thurmer A."/>
            <person name="Halbsguth T."/>
            <person name="Broker D."/>
            <person name="Angelov A."/>
            <person name="Liebl W."/>
            <person name="Daniel R."/>
            <person name="Steinbuchel A."/>
        </authorList>
    </citation>
    <scope>NUCLEOTIDE SEQUENCE [LARGE SCALE GENOMIC DNA]</scope>
    <source>
        <strain evidence="7">DSM 44266 / VH2</strain>
    </source>
</reference>
<gene>
    <name evidence="6" type="ordered locus">GPOL_c03970</name>
</gene>
<evidence type="ECO:0000313" key="6">
    <source>
        <dbReference type="EMBL" id="AFA71468.1"/>
    </source>
</evidence>
<keyword evidence="7" id="KW-1185">Reference proteome</keyword>
<dbReference type="InterPro" id="IPR028082">
    <property type="entry name" value="Peripla_BP_I"/>
</dbReference>
<dbReference type="InterPro" id="IPR046335">
    <property type="entry name" value="LacI/GalR-like_sensor"/>
</dbReference>
<dbReference type="eggNOG" id="COG1609">
    <property type="taxonomic scope" value="Bacteria"/>
</dbReference>
<dbReference type="Pfam" id="PF00356">
    <property type="entry name" value="LacI"/>
    <property type="match status" value="1"/>
</dbReference>
<dbReference type="SUPFAM" id="SSF53822">
    <property type="entry name" value="Periplasmic binding protein-like I"/>
    <property type="match status" value="1"/>
</dbReference>
<dbReference type="Proteomes" id="UP000009154">
    <property type="component" value="Chromosome"/>
</dbReference>
<organism evidence="6 7">
    <name type="scientific">Gordonia polyisoprenivorans (strain DSM 44266 / VH2)</name>
    <dbReference type="NCBI Taxonomy" id="1112204"/>
    <lineage>
        <taxon>Bacteria</taxon>
        <taxon>Bacillati</taxon>
        <taxon>Actinomycetota</taxon>
        <taxon>Actinomycetes</taxon>
        <taxon>Mycobacteriales</taxon>
        <taxon>Gordoniaceae</taxon>
        <taxon>Gordonia</taxon>
    </lineage>
</organism>
<dbReference type="KEGG" id="gpo:GPOL_c03970"/>
<sequence>MVFMSSRRATLHDVARAAGVSTTTASDALAGRGRVADRTRAHILEVASGLGYVASAVARGLRSGTAGVIGLFIPEETVGLDYYLQLMQGAAEAAIGEGLAITLVPPGIRREQMAALALDGLIVSDPSLTDPVMETVRGLPVPHVTLERDLAPDATAAAVVTIDHRHGVETLLTHLADQGARRIAALVPPSTTAFGADLHRLFAESDHDVRVRDVNFATDPEQIVAEVTAVLDDAPDAIVAAPDGAARLALDVLLSHGIEVPHQMLLAGYTDTAAYVFSRPDITAVDLAPRSTGRIAVHAVCDVLAGRPVRPMLVESSLRVRASTAGPVRPRHEAASDAGGDPIV</sequence>
<feature type="domain" description="HTH lacI-type" evidence="5">
    <location>
        <begin position="9"/>
        <end position="63"/>
    </location>
</feature>
<dbReference type="InterPro" id="IPR010982">
    <property type="entry name" value="Lambda_DNA-bd_dom_sf"/>
</dbReference>
<dbReference type="GO" id="GO:0000976">
    <property type="term" value="F:transcription cis-regulatory region binding"/>
    <property type="evidence" value="ECO:0007669"/>
    <property type="project" value="TreeGrafter"/>
</dbReference>
<feature type="region of interest" description="Disordered" evidence="4">
    <location>
        <begin position="324"/>
        <end position="344"/>
    </location>
</feature>
<name>H6MTA2_GORPV</name>
<keyword evidence="3" id="KW-0804">Transcription</keyword>
<evidence type="ECO:0000256" key="4">
    <source>
        <dbReference type="SAM" id="MobiDB-lite"/>
    </source>
</evidence>
<dbReference type="PROSITE" id="PS50932">
    <property type="entry name" value="HTH_LACI_2"/>
    <property type="match status" value="1"/>
</dbReference>
<accession>H6MTA2</accession>
<dbReference type="PROSITE" id="PS00356">
    <property type="entry name" value="HTH_LACI_1"/>
    <property type="match status" value="1"/>
</dbReference>
<evidence type="ECO:0000259" key="5">
    <source>
        <dbReference type="PROSITE" id="PS50932"/>
    </source>
</evidence>
<dbReference type="InterPro" id="IPR000843">
    <property type="entry name" value="HTH_LacI"/>
</dbReference>
<dbReference type="SUPFAM" id="SSF47413">
    <property type="entry name" value="lambda repressor-like DNA-binding domains"/>
    <property type="match status" value="1"/>
</dbReference>
<keyword evidence="1" id="KW-0805">Transcription regulation</keyword>
<evidence type="ECO:0000256" key="1">
    <source>
        <dbReference type="ARBA" id="ARBA00023015"/>
    </source>
</evidence>
<protein>
    <submittedName>
        <fullName evidence="6">Putative LacI-family transcriptional regulator</fullName>
    </submittedName>
</protein>
<evidence type="ECO:0000313" key="7">
    <source>
        <dbReference type="Proteomes" id="UP000009154"/>
    </source>
</evidence>
<dbReference type="GO" id="GO:0003700">
    <property type="term" value="F:DNA-binding transcription factor activity"/>
    <property type="evidence" value="ECO:0007669"/>
    <property type="project" value="TreeGrafter"/>
</dbReference>
<dbReference type="Pfam" id="PF13377">
    <property type="entry name" value="Peripla_BP_3"/>
    <property type="match status" value="1"/>
</dbReference>
<dbReference type="SMART" id="SM00354">
    <property type="entry name" value="HTH_LACI"/>
    <property type="match status" value="1"/>
</dbReference>
<dbReference type="EMBL" id="CP003119">
    <property type="protein sequence ID" value="AFA71468.1"/>
    <property type="molecule type" value="Genomic_DNA"/>
</dbReference>
<dbReference type="AlphaFoldDB" id="H6MTA2"/>
<dbReference type="PANTHER" id="PTHR30146:SF153">
    <property type="entry name" value="LACTOSE OPERON REPRESSOR"/>
    <property type="match status" value="1"/>
</dbReference>
<dbReference type="Gene3D" id="1.10.260.40">
    <property type="entry name" value="lambda repressor-like DNA-binding domains"/>
    <property type="match status" value="1"/>
</dbReference>
<evidence type="ECO:0000256" key="3">
    <source>
        <dbReference type="ARBA" id="ARBA00023163"/>
    </source>
</evidence>
<dbReference type="Gene3D" id="3.40.50.2300">
    <property type="match status" value="2"/>
</dbReference>
<proteinExistence type="predicted"/>
<dbReference type="PANTHER" id="PTHR30146">
    <property type="entry name" value="LACI-RELATED TRANSCRIPTIONAL REPRESSOR"/>
    <property type="match status" value="1"/>
</dbReference>
<dbReference type="STRING" id="1112204.GPOL_c03970"/>
<keyword evidence="2" id="KW-0238">DNA-binding</keyword>
<evidence type="ECO:0000256" key="2">
    <source>
        <dbReference type="ARBA" id="ARBA00023125"/>
    </source>
</evidence>
<dbReference type="CDD" id="cd01392">
    <property type="entry name" value="HTH_LacI"/>
    <property type="match status" value="1"/>
</dbReference>
<dbReference type="CDD" id="cd06267">
    <property type="entry name" value="PBP1_LacI_sugar_binding-like"/>
    <property type="match status" value="1"/>
</dbReference>